<reference evidence="2" key="1">
    <citation type="journal article" date="2011" name="Proc. Natl. Acad. Sci. U.S.A.">
        <title>Obligate biotrophy features unraveled by the genomic analysis of rust fungi.</title>
        <authorList>
            <person name="Duplessis S."/>
            <person name="Cuomo C.A."/>
            <person name="Lin Y.-C."/>
            <person name="Aerts A."/>
            <person name="Tisserant E."/>
            <person name="Veneault-Fourrey C."/>
            <person name="Joly D.L."/>
            <person name="Hacquard S."/>
            <person name="Amselem J."/>
            <person name="Cantarel B.L."/>
            <person name="Chiu R."/>
            <person name="Coutinho P.M."/>
            <person name="Feau N."/>
            <person name="Field M."/>
            <person name="Frey P."/>
            <person name="Gelhaye E."/>
            <person name="Goldberg J."/>
            <person name="Grabherr M.G."/>
            <person name="Kodira C.D."/>
            <person name="Kohler A."/>
            <person name="Kuees U."/>
            <person name="Lindquist E.A."/>
            <person name="Lucas S.M."/>
            <person name="Mago R."/>
            <person name="Mauceli E."/>
            <person name="Morin E."/>
            <person name="Murat C."/>
            <person name="Pangilinan J.L."/>
            <person name="Park R."/>
            <person name="Pearson M."/>
            <person name="Quesneville H."/>
            <person name="Rouhier N."/>
            <person name="Sakthikumar S."/>
            <person name="Salamov A.A."/>
            <person name="Schmutz J."/>
            <person name="Selles B."/>
            <person name="Shapiro H."/>
            <person name="Tanguay P."/>
            <person name="Tuskan G.A."/>
            <person name="Henrissat B."/>
            <person name="Van de Peer Y."/>
            <person name="Rouze P."/>
            <person name="Ellis J.G."/>
            <person name="Dodds P.N."/>
            <person name="Schein J.E."/>
            <person name="Zhong S."/>
            <person name="Hamelin R.C."/>
            <person name="Grigoriev I.V."/>
            <person name="Szabo L.J."/>
            <person name="Martin F."/>
        </authorList>
    </citation>
    <scope>NUCLEOTIDE SEQUENCE [LARGE SCALE GENOMIC DNA]</scope>
    <source>
        <strain evidence="2">98AG31 / pathotype 3-4-7</strain>
    </source>
</reference>
<dbReference type="Proteomes" id="UP000001072">
    <property type="component" value="Unassembled WGS sequence"/>
</dbReference>
<evidence type="ECO:0000313" key="2">
    <source>
        <dbReference type="Proteomes" id="UP000001072"/>
    </source>
</evidence>
<keyword evidence="2" id="KW-1185">Reference proteome</keyword>
<accession>F4S3E4</accession>
<dbReference type="EMBL" id="GL883143">
    <property type="protein sequence ID" value="EGG00798.1"/>
    <property type="molecule type" value="Genomic_DNA"/>
</dbReference>
<organism evidence="2">
    <name type="scientific">Melampsora larici-populina (strain 98AG31 / pathotype 3-4-7)</name>
    <name type="common">Poplar leaf rust fungus</name>
    <dbReference type="NCBI Taxonomy" id="747676"/>
    <lineage>
        <taxon>Eukaryota</taxon>
        <taxon>Fungi</taxon>
        <taxon>Dikarya</taxon>
        <taxon>Basidiomycota</taxon>
        <taxon>Pucciniomycotina</taxon>
        <taxon>Pucciniomycetes</taxon>
        <taxon>Pucciniales</taxon>
        <taxon>Melampsoraceae</taxon>
        <taxon>Melampsora</taxon>
    </lineage>
</organism>
<protein>
    <submittedName>
        <fullName evidence="1">Uncharacterized protein</fullName>
    </submittedName>
</protein>
<dbReference type="HOGENOM" id="CLU_1525503_0_0_1"/>
<sequence length="176" mass="20678">MLKESEINLHWVLLNFFKQHVMQRTSSDAQTESAIWLAAHLGKERRLPPKSKIQDHPGKTYPELLREWSEKLFSDWQDEYRKRPSSGHKDITHVHFQTRLLDLGTHAMIWASVSLPSEMAERLKQGELTRDQTVQILLSTARLFPSMNQHWTPKMIEKLTEYELKRNSIHSTHVAT</sequence>
<dbReference type="RefSeq" id="XP_007415872.1">
    <property type="nucleotide sequence ID" value="XM_007415810.1"/>
</dbReference>
<evidence type="ECO:0000313" key="1">
    <source>
        <dbReference type="EMBL" id="EGG00798.1"/>
    </source>
</evidence>
<dbReference type="KEGG" id="mlr:MELLADRAFT_73119"/>
<name>F4S3E4_MELLP</name>
<proteinExistence type="predicted"/>
<dbReference type="AlphaFoldDB" id="F4S3E4"/>
<dbReference type="VEuPathDB" id="FungiDB:MELLADRAFT_73119"/>
<gene>
    <name evidence="1" type="ORF">MELLADRAFT_73119</name>
</gene>
<dbReference type="GeneID" id="18932291"/>
<dbReference type="InParanoid" id="F4S3E4"/>